<evidence type="ECO:0000313" key="2">
    <source>
        <dbReference type="EMBL" id="BDU02994.1"/>
    </source>
</evidence>
<feature type="compositionally biased region" description="Basic and acidic residues" evidence="1">
    <location>
        <begin position="1"/>
        <end position="17"/>
    </location>
</feature>
<dbReference type="Proteomes" id="UP001317870">
    <property type="component" value="Chromosome"/>
</dbReference>
<sequence>MTSRSDDIEVPSVEHAENGSAAPRPPTGRAQAGRDAVARPTLWSERADMAESAVVSRHLRALWALPGTELGVVGWPATRRERVFGAWHYWWQAHLIECATDAANRAPTPVRRRRIAALARSHRIRNITGWTNRYYDDMAWLAIALERAERTQGADVRSALAALEKQLHDGWQPQVGGGLPWRVGSDYFNAPANGPAAIALLRLGRVQRAEEMADWLDATLRDPETGLILDGIHLPSGEIERPVFTYCQGVALGLEAELAVQTGDPKHTERVHRLLAAIEEHMTTDGVVAGGGGGDGGLFNGILARYLALVAVMLPGEDPEQVADRRAAAAIVTASATAAWGNRLQVEGEPLFGHDWSKPAQLPGGSAGAGYFTSGGSVTSSKVPGRDLSVQLSGWLLMEAAYQVSAAGL</sequence>
<organism evidence="2 3">
    <name type="scientific">Nocardia sputorum</name>
    <dbReference type="NCBI Taxonomy" id="2984338"/>
    <lineage>
        <taxon>Bacteria</taxon>
        <taxon>Bacillati</taxon>
        <taxon>Actinomycetota</taxon>
        <taxon>Actinomycetes</taxon>
        <taxon>Mycobacteriales</taxon>
        <taxon>Nocardiaceae</taxon>
        <taxon>Nocardia</taxon>
    </lineage>
</organism>
<dbReference type="PIRSF" id="PIRSF021505">
    <property type="entry name" value="O_gly_hdrol"/>
    <property type="match status" value="1"/>
</dbReference>
<evidence type="ECO:0000256" key="1">
    <source>
        <dbReference type="SAM" id="MobiDB-lite"/>
    </source>
</evidence>
<protein>
    <recommendedName>
        <fullName evidence="4">Fructose-bisphosphate aldolase</fullName>
    </recommendedName>
</protein>
<evidence type="ECO:0000313" key="3">
    <source>
        <dbReference type="Proteomes" id="UP001317870"/>
    </source>
</evidence>
<reference evidence="2 3" key="1">
    <citation type="submission" date="2022-11" db="EMBL/GenBank/DDBJ databases">
        <title>Genome Sequencing of Nocardia sp. ON39_IFM12276 and assembly.</title>
        <authorList>
            <person name="Shimojima M."/>
            <person name="Toyokawa M."/>
            <person name="Uesaka K."/>
        </authorList>
    </citation>
    <scope>NUCLEOTIDE SEQUENCE [LARGE SCALE GENOMIC DNA]</scope>
    <source>
        <strain evidence="2 3">IFM 12276</strain>
    </source>
</reference>
<gene>
    <name evidence="2" type="ORF">IFM12276_60220</name>
</gene>
<keyword evidence="3" id="KW-1185">Reference proteome</keyword>
<accession>A0ABM8D6F6</accession>
<name>A0ABM8D6F6_9NOCA</name>
<dbReference type="SUPFAM" id="SSF48208">
    <property type="entry name" value="Six-hairpin glycosidases"/>
    <property type="match status" value="1"/>
</dbReference>
<dbReference type="InterPro" id="IPR053169">
    <property type="entry name" value="MUG_Protein"/>
</dbReference>
<dbReference type="Gene3D" id="1.50.10.20">
    <property type="match status" value="1"/>
</dbReference>
<dbReference type="InterPro" id="IPR014512">
    <property type="entry name" value="O_gly_hydro"/>
</dbReference>
<dbReference type="PANTHER" id="PTHR47791">
    <property type="entry name" value="MEIOTICALLY UP-REGULATED GENE 191 PROTEIN"/>
    <property type="match status" value="1"/>
</dbReference>
<feature type="region of interest" description="Disordered" evidence="1">
    <location>
        <begin position="1"/>
        <end position="36"/>
    </location>
</feature>
<dbReference type="Pfam" id="PF03663">
    <property type="entry name" value="Glyco_hydro_76"/>
    <property type="match status" value="1"/>
</dbReference>
<proteinExistence type="predicted"/>
<dbReference type="PANTHER" id="PTHR47791:SF3">
    <property type="entry name" value="MEIOTICALLY UP-REGULATED GENE 191 PROTEIN"/>
    <property type="match status" value="1"/>
</dbReference>
<evidence type="ECO:0008006" key="4">
    <source>
        <dbReference type="Google" id="ProtNLM"/>
    </source>
</evidence>
<dbReference type="InterPro" id="IPR008928">
    <property type="entry name" value="6-hairpin_glycosidase_sf"/>
</dbReference>
<dbReference type="InterPro" id="IPR005198">
    <property type="entry name" value="Glyco_hydro_76"/>
</dbReference>
<dbReference type="EMBL" id="AP026978">
    <property type="protein sequence ID" value="BDU02994.1"/>
    <property type="molecule type" value="Genomic_DNA"/>
</dbReference>